<keyword evidence="1" id="KW-0378">Hydrolase</keyword>
<name>A0ACB7W5C9_DIOAL</name>
<dbReference type="Proteomes" id="UP000827976">
    <property type="component" value="Chromosome 5"/>
</dbReference>
<sequence>MSGLSNIFSVLNMDAEDDKEEVATLAAAKNGAGAAKSDKNNGKGKTSGKQSTLIKDESNLENPKSSSSSGEYRLPLVWIDLEMTGLNVEVDRILEIACVITDGNLNKLVEGPDLVIGQTKECLDNMGEWCREHHAASGLTKRVLQSTITEHDAEKQVIDFVKKYVDSDSPLLAGNSIYVDFMFLKKYMPELAGLFPHVLVDVSSVMALCVRWFPKDKRKAPKKENKHRAMDDIKESIKELKFYKDNIFKAPNRSRH</sequence>
<gene>
    <name evidence="1" type="ORF">IHE45_05G135300</name>
</gene>
<dbReference type="EMBL" id="CM037015">
    <property type="protein sequence ID" value="KAH7682647.1"/>
    <property type="molecule type" value="Genomic_DNA"/>
</dbReference>
<proteinExistence type="predicted"/>
<protein>
    <submittedName>
        <fullName evidence="1">Oligonucleotidase protein</fullName>
        <ecNumber evidence="1">3.1.13.3</ecNumber>
    </submittedName>
</protein>
<keyword evidence="2" id="KW-1185">Reference proteome</keyword>
<dbReference type="EC" id="3.1.13.3" evidence="1"/>
<comment type="caution">
    <text evidence="1">The sequence shown here is derived from an EMBL/GenBank/DDBJ whole genome shotgun (WGS) entry which is preliminary data.</text>
</comment>
<evidence type="ECO:0000313" key="2">
    <source>
        <dbReference type="Proteomes" id="UP000827976"/>
    </source>
</evidence>
<evidence type="ECO:0000313" key="1">
    <source>
        <dbReference type="EMBL" id="KAH7682647.1"/>
    </source>
</evidence>
<organism evidence="1 2">
    <name type="scientific">Dioscorea alata</name>
    <name type="common">Purple yam</name>
    <dbReference type="NCBI Taxonomy" id="55571"/>
    <lineage>
        <taxon>Eukaryota</taxon>
        <taxon>Viridiplantae</taxon>
        <taxon>Streptophyta</taxon>
        <taxon>Embryophyta</taxon>
        <taxon>Tracheophyta</taxon>
        <taxon>Spermatophyta</taxon>
        <taxon>Magnoliopsida</taxon>
        <taxon>Liliopsida</taxon>
        <taxon>Dioscoreales</taxon>
        <taxon>Dioscoreaceae</taxon>
        <taxon>Dioscorea</taxon>
    </lineage>
</organism>
<accession>A0ACB7W5C9</accession>
<reference evidence="2" key="1">
    <citation type="journal article" date="2022" name="Nat. Commun.">
        <title>Chromosome evolution and the genetic basis of agronomically important traits in greater yam.</title>
        <authorList>
            <person name="Bredeson J.V."/>
            <person name="Lyons J.B."/>
            <person name="Oniyinde I.O."/>
            <person name="Okereke N.R."/>
            <person name="Kolade O."/>
            <person name="Nnabue I."/>
            <person name="Nwadili C.O."/>
            <person name="Hribova E."/>
            <person name="Parker M."/>
            <person name="Nwogha J."/>
            <person name="Shu S."/>
            <person name="Carlson J."/>
            <person name="Kariba R."/>
            <person name="Muthemba S."/>
            <person name="Knop K."/>
            <person name="Barton G.J."/>
            <person name="Sherwood A.V."/>
            <person name="Lopez-Montes A."/>
            <person name="Asiedu R."/>
            <person name="Jamnadass R."/>
            <person name="Muchugi A."/>
            <person name="Goodstein D."/>
            <person name="Egesi C.N."/>
            <person name="Featherston J."/>
            <person name="Asfaw A."/>
            <person name="Simpson G.G."/>
            <person name="Dolezel J."/>
            <person name="Hendre P.S."/>
            <person name="Van Deynze A."/>
            <person name="Kumar P.L."/>
            <person name="Obidiegwu J.E."/>
            <person name="Bhattacharjee R."/>
            <person name="Rokhsar D.S."/>
        </authorList>
    </citation>
    <scope>NUCLEOTIDE SEQUENCE [LARGE SCALE GENOMIC DNA]</scope>
    <source>
        <strain evidence="2">cv. TDa95/00328</strain>
    </source>
</reference>